<keyword evidence="2 11" id="KW-0812">Transmembrane</keyword>
<dbReference type="SUPFAM" id="SSF56784">
    <property type="entry name" value="HAD-like"/>
    <property type="match status" value="1"/>
</dbReference>
<dbReference type="Gramene" id="TraesCS4B02G007200.1">
    <property type="protein sequence ID" value="TraesCS4B02G007200.1.cds1"/>
    <property type="gene ID" value="TraesCS4B02G007200"/>
</dbReference>
<dbReference type="EnsemblPlants" id="TraesCS4B02G007200.1">
    <property type="protein sequence ID" value="TraesCS4B02G007200.1.cds1"/>
    <property type="gene ID" value="TraesCS4B02G007200"/>
</dbReference>
<dbReference type="Proteomes" id="UP000019116">
    <property type="component" value="Chromosome 4B"/>
</dbReference>
<feature type="transmembrane region" description="Helical" evidence="11">
    <location>
        <begin position="179"/>
        <end position="197"/>
    </location>
</feature>
<evidence type="ECO:0000256" key="7">
    <source>
        <dbReference type="ARBA" id="ARBA00022842"/>
    </source>
</evidence>
<evidence type="ECO:0000256" key="1">
    <source>
        <dbReference type="ARBA" id="ARBA00004141"/>
    </source>
</evidence>
<dbReference type="AlphaFoldDB" id="A0A3B6IIY1"/>
<dbReference type="InterPro" id="IPR059000">
    <property type="entry name" value="ATPase_P-type_domA"/>
</dbReference>
<reference evidence="15" key="2">
    <citation type="submission" date="2018-10" db="UniProtKB">
        <authorList>
            <consortium name="EnsemblPlants"/>
        </authorList>
    </citation>
    <scope>IDENTIFICATION</scope>
</reference>
<feature type="domain" description="P-type ATPase A" evidence="12">
    <location>
        <begin position="213"/>
        <end position="307"/>
    </location>
</feature>
<dbReference type="Gramene" id="TraesCS4B03G0018000.1">
    <property type="protein sequence ID" value="TraesCS4B03G0018000.1.CDS1"/>
    <property type="gene ID" value="TraesCS4B03G0018000"/>
</dbReference>
<dbReference type="Pfam" id="PF13246">
    <property type="entry name" value="Cation_ATPase"/>
    <property type="match status" value="1"/>
</dbReference>
<evidence type="ECO:0000256" key="10">
    <source>
        <dbReference type="ARBA" id="ARBA00023136"/>
    </source>
</evidence>
<evidence type="ECO:0000259" key="14">
    <source>
        <dbReference type="Pfam" id="PF00690"/>
    </source>
</evidence>
<evidence type="ECO:0008006" key="17">
    <source>
        <dbReference type="Google" id="ProtNLM"/>
    </source>
</evidence>
<dbReference type="GO" id="GO:0016887">
    <property type="term" value="F:ATP hydrolysis activity"/>
    <property type="evidence" value="ECO:0007669"/>
    <property type="project" value="InterPro"/>
</dbReference>
<dbReference type="SUPFAM" id="SSF81665">
    <property type="entry name" value="Calcium ATPase, transmembrane domain M"/>
    <property type="match status" value="1"/>
</dbReference>
<keyword evidence="10 11" id="KW-0472">Membrane</keyword>
<evidence type="ECO:0000256" key="9">
    <source>
        <dbReference type="ARBA" id="ARBA00022989"/>
    </source>
</evidence>
<dbReference type="Pfam" id="PF00689">
    <property type="entry name" value="Cation_ATPase_C"/>
    <property type="match status" value="1"/>
</dbReference>
<dbReference type="Gene3D" id="1.20.1110.10">
    <property type="entry name" value="Calcium-transporting ATPase, transmembrane domain"/>
    <property type="match status" value="1"/>
</dbReference>
<dbReference type="Gramene" id="TraesLAC4B03G02179610.1">
    <property type="protein sequence ID" value="TraesLAC4B03G02179610.1.CDS1"/>
    <property type="gene ID" value="TraesLAC4B03G02179610"/>
</dbReference>
<keyword evidence="16" id="KW-1185">Reference proteome</keyword>
<dbReference type="GO" id="GO:0046872">
    <property type="term" value="F:metal ion binding"/>
    <property type="evidence" value="ECO:0007669"/>
    <property type="project" value="UniProtKB-KW"/>
</dbReference>
<keyword evidence="7" id="KW-0460">Magnesium</keyword>
<dbReference type="Gramene" id="TraesMAC4B03G02225260.1">
    <property type="protein sequence ID" value="TraesMAC4B03G02225260.1.CDS1"/>
    <property type="gene ID" value="TraesMAC4B03G02225260"/>
</dbReference>
<dbReference type="InterPro" id="IPR001757">
    <property type="entry name" value="P_typ_ATPase"/>
</dbReference>
<feature type="domain" description="Cation-transporting P-type ATPase C-terminal" evidence="13">
    <location>
        <begin position="784"/>
        <end position="953"/>
    </location>
</feature>
<evidence type="ECO:0000256" key="5">
    <source>
        <dbReference type="ARBA" id="ARBA00022837"/>
    </source>
</evidence>
<dbReference type="InterPro" id="IPR008250">
    <property type="entry name" value="ATPase_P-typ_transduc_dom_A_sf"/>
</dbReference>
<dbReference type="Gene3D" id="2.70.150.10">
    <property type="entry name" value="Calcium-transporting ATPase, cytoplasmic transduction domain A"/>
    <property type="match status" value="1"/>
</dbReference>
<evidence type="ECO:0000256" key="3">
    <source>
        <dbReference type="ARBA" id="ARBA00022723"/>
    </source>
</evidence>
<evidence type="ECO:0000256" key="2">
    <source>
        <dbReference type="ARBA" id="ARBA00022692"/>
    </source>
</evidence>
<feature type="domain" description="Cation-transporting P-type ATPase N-terminal" evidence="14">
    <location>
        <begin position="98"/>
        <end position="162"/>
    </location>
</feature>
<organism evidence="15">
    <name type="scientific">Triticum aestivum</name>
    <name type="common">Wheat</name>
    <dbReference type="NCBI Taxonomy" id="4565"/>
    <lineage>
        <taxon>Eukaryota</taxon>
        <taxon>Viridiplantae</taxon>
        <taxon>Streptophyta</taxon>
        <taxon>Embryophyta</taxon>
        <taxon>Tracheophyta</taxon>
        <taxon>Spermatophyta</taxon>
        <taxon>Magnoliopsida</taxon>
        <taxon>Liliopsida</taxon>
        <taxon>Poales</taxon>
        <taxon>Poaceae</taxon>
        <taxon>BOP clade</taxon>
        <taxon>Pooideae</taxon>
        <taxon>Triticodae</taxon>
        <taxon>Triticeae</taxon>
        <taxon>Triticinae</taxon>
        <taxon>Triticum</taxon>
    </lineage>
</organism>
<dbReference type="InterPro" id="IPR023214">
    <property type="entry name" value="HAD_sf"/>
</dbReference>
<dbReference type="SUPFAM" id="SSF81660">
    <property type="entry name" value="Metal cation-transporting ATPase, ATP-binding domain N"/>
    <property type="match status" value="1"/>
</dbReference>
<dbReference type="KEGG" id="taes:123090523"/>
<dbReference type="PROSITE" id="PS00154">
    <property type="entry name" value="ATPASE_E1_E2"/>
    <property type="match status" value="1"/>
</dbReference>
<gene>
    <name evidence="15" type="primary">LOC123090523</name>
</gene>
<dbReference type="SMR" id="A0A3B6IIY1"/>
<keyword evidence="6" id="KW-0067">ATP-binding</keyword>
<evidence type="ECO:0000256" key="8">
    <source>
        <dbReference type="ARBA" id="ARBA00022967"/>
    </source>
</evidence>
<dbReference type="PANTHER" id="PTHR24093:SF434">
    <property type="entry name" value="CALCIUM-TRANSPORTING ATPASE 13, PLASMA MEMBRANE-TYPE-RELATED"/>
    <property type="match status" value="1"/>
</dbReference>
<proteinExistence type="predicted"/>
<dbReference type="GeneID" id="123090523"/>
<keyword evidence="5" id="KW-0106">Calcium</keyword>
<protein>
    <recommendedName>
        <fullName evidence="17">Calcium-transporting ATPase</fullName>
    </recommendedName>
</protein>
<feature type="transmembrane region" description="Helical" evidence="11">
    <location>
        <begin position="889"/>
        <end position="911"/>
    </location>
</feature>
<sequence length="969" mass="102603">MDMERRADTPIAAGRQPANLWRKALDAIRACNRLGHVVRRSTSYTAITIHHHDGHSDADADSWYPAAAAAAADVDGGSLKRLLKEMDEECFRRLGGGAGVAAKLASHPERGIAGDADDVRRRKADFGVNACPKPEFKSFFGHVRDALSDVFLIALLVCSAVSLGVGIKEHGLKDGWYDGASLFLAVFLVSSLTAVCSHRQARRADKLASESADTVVTVVRAARRQEVSTFDVVVGDVVILRSGDAVPADGVLLHGHGLRVDEPHPGPVEIQAERNPFLASGVKVLDGHGSMLVTAVGTDTSLGEALRSHTDPHPATLQERLEGHTSTVGKVADAVAAVAFTVLTARHFTGCGTGMMPLLDKGVALAATLMLTLSMKPVVMDNALVHRLSALETMASVTAICADKTGTLTLNQMSVAEFWVGAEQPSSATAIAGGVVNLLRQGAGLNTTGSVYMPDNASPPEISGSPTEKALLSWAVACLGMDAATLRRSFSVLEVEAFDSHRKHSRAVIRDNANGVVLAHWKGAADVVLAGCSMYVDTRGDARELGVEQRNMLEKVSNDMGARGLRCIAFACKQVHRTEPSEIDDEAGLTLLGLVGLHDPCRPEVKAATEACTRAGVAVKMVTGDNIPTACAAANGCGIMSSDDSNGVVIEGPEFVGMPPARQLEMVDKLRVMARSRSGDKQVLVERLKQKGHVVAVTTGEGTSDARALGAADVVLYMRAPGARVAGSVRDIIILKGRFDAVVAAIRMGRCVYNNFQKMVQFYLTVNVVAIVVNFVPAVTTGDTPLTTEQLLWVNIVIGALSALAVATDKPSDALMDSPPVARTAPLVSNAMWRDLAAQAAFQVAVLLALQYRGRDVLGTDAKAMVFNVYVLCQVFNKFNTREMEKKNAFAGVLTSSSTMFLVFIAGMLVLQVVMVEVLGRLAGAERLGLGQWGICVAMAAVSWPVAMAAKFIPVTSPCRSSSHANALC</sequence>
<feature type="transmembrane region" description="Helical" evidence="11">
    <location>
        <begin position="931"/>
        <end position="953"/>
    </location>
</feature>
<dbReference type="SFLD" id="SFLDS00003">
    <property type="entry name" value="Haloacid_Dehalogenase"/>
    <property type="match status" value="1"/>
</dbReference>
<dbReference type="SFLD" id="SFLDG00002">
    <property type="entry name" value="C1.7:_P-type_atpase_like"/>
    <property type="match status" value="1"/>
</dbReference>
<keyword evidence="3" id="KW-0479">Metal-binding</keyword>
<dbReference type="Pfam" id="PF00122">
    <property type="entry name" value="E1-E2_ATPase"/>
    <property type="match status" value="1"/>
</dbReference>
<dbReference type="SUPFAM" id="SSF81653">
    <property type="entry name" value="Calcium ATPase, transduction domain A"/>
    <property type="match status" value="1"/>
</dbReference>
<dbReference type="STRING" id="4565.A0A3B6IIY1"/>
<evidence type="ECO:0000313" key="16">
    <source>
        <dbReference type="Proteomes" id="UP000019116"/>
    </source>
</evidence>
<dbReference type="InterPro" id="IPR036412">
    <property type="entry name" value="HAD-like_sf"/>
</dbReference>
<keyword evidence="4" id="KW-0547">Nucleotide-binding</keyword>
<feature type="transmembrane region" description="Helical" evidence="11">
    <location>
        <begin position="146"/>
        <end position="167"/>
    </location>
</feature>
<dbReference type="GO" id="GO:0005524">
    <property type="term" value="F:ATP binding"/>
    <property type="evidence" value="ECO:0007669"/>
    <property type="project" value="UniProtKB-KW"/>
</dbReference>
<evidence type="ECO:0000256" key="6">
    <source>
        <dbReference type="ARBA" id="ARBA00022840"/>
    </source>
</evidence>
<keyword evidence="9 11" id="KW-1133">Transmembrane helix</keyword>
<dbReference type="InterPro" id="IPR023299">
    <property type="entry name" value="ATPase_P-typ_cyto_dom_N"/>
</dbReference>
<dbReference type="Gramene" id="TraesSTA4B03G02221850.1">
    <property type="protein sequence ID" value="TraesSTA4B03G02221850.1.CDS1"/>
    <property type="gene ID" value="TraesSTA4B03G02221850"/>
</dbReference>
<evidence type="ECO:0000256" key="4">
    <source>
        <dbReference type="ARBA" id="ARBA00022741"/>
    </source>
</evidence>
<evidence type="ECO:0000313" key="15">
    <source>
        <dbReference type="EnsemblPlants" id="TraesCS4B02G007200.1.cds1"/>
    </source>
</evidence>
<accession>A0A3B6IIY1</accession>
<dbReference type="PANTHER" id="PTHR24093">
    <property type="entry name" value="CATION TRANSPORTING ATPASE"/>
    <property type="match status" value="1"/>
</dbReference>
<dbReference type="InterPro" id="IPR018303">
    <property type="entry name" value="ATPase_P-typ_P_site"/>
</dbReference>
<dbReference type="InterPro" id="IPR044492">
    <property type="entry name" value="P_typ_ATPase_HD_dom"/>
</dbReference>
<keyword evidence="8" id="KW-1278">Translocase</keyword>
<dbReference type="Pfam" id="PF00690">
    <property type="entry name" value="Cation_ATPase_N"/>
    <property type="match status" value="1"/>
</dbReference>
<dbReference type="RefSeq" id="XP_044367765.1">
    <property type="nucleotide sequence ID" value="XM_044511830.1"/>
</dbReference>
<comment type="subcellular location">
    <subcellularLocation>
        <location evidence="1">Membrane</location>
        <topology evidence="1">Multi-pass membrane protein</topology>
    </subcellularLocation>
</comment>
<evidence type="ECO:0000259" key="13">
    <source>
        <dbReference type="Pfam" id="PF00689"/>
    </source>
</evidence>
<dbReference type="Gene3D" id="3.40.1110.10">
    <property type="entry name" value="Calcium-transporting ATPase, cytoplasmic domain N"/>
    <property type="match status" value="1"/>
</dbReference>
<evidence type="ECO:0000259" key="12">
    <source>
        <dbReference type="Pfam" id="PF00122"/>
    </source>
</evidence>
<dbReference type="InterPro" id="IPR023298">
    <property type="entry name" value="ATPase_P-typ_TM_dom_sf"/>
</dbReference>
<dbReference type="GO" id="GO:0005388">
    <property type="term" value="F:P-type calcium transporter activity"/>
    <property type="evidence" value="ECO:0000318"/>
    <property type="project" value="GO_Central"/>
</dbReference>
<reference evidence="15" key="1">
    <citation type="submission" date="2018-08" db="EMBL/GenBank/DDBJ databases">
        <authorList>
            <person name="Rossello M."/>
        </authorList>
    </citation>
    <scope>NUCLEOTIDE SEQUENCE [LARGE SCALE GENOMIC DNA]</scope>
    <source>
        <strain evidence="15">cv. Chinese Spring</strain>
    </source>
</reference>
<dbReference type="InterPro" id="IPR006068">
    <property type="entry name" value="ATPase_P-typ_cation-transptr_C"/>
</dbReference>
<dbReference type="GO" id="GO:0005886">
    <property type="term" value="C:plasma membrane"/>
    <property type="evidence" value="ECO:0000318"/>
    <property type="project" value="GO_Central"/>
</dbReference>
<evidence type="ECO:0000256" key="11">
    <source>
        <dbReference type="SAM" id="Phobius"/>
    </source>
</evidence>
<dbReference type="Gene3D" id="3.40.50.1000">
    <property type="entry name" value="HAD superfamily/HAD-like"/>
    <property type="match status" value="1"/>
</dbReference>
<name>A0A3B6IIY1_WHEAT</name>
<dbReference type="InterPro" id="IPR004014">
    <property type="entry name" value="ATPase_P-typ_cation-transptr_N"/>
</dbReference>
<dbReference type="PRINTS" id="PR00119">
    <property type="entry name" value="CATATPASE"/>
</dbReference>
<dbReference type="SFLD" id="SFLDF00027">
    <property type="entry name" value="p-type_atpase"/>
    <property type="match status" value="1"/>
</dbReference>
<feature type="transmembrane region" description="Helical" evidence="11">
    <location>
        <begin position="791"/>
        <end position="808"/>
    </location>
</feature>
<dbReference type="PRINTS" id="PR00120">
    <property type="entry name" value="HATPASE"/>
</dbReference>
<feature type="transmembrane region" description="Helical" evidence="11">
    <location>
        <begin position="760"/>
        <end position="779"/>
    </location>
</feature>